<feature type="compositionally biased region" description="Polar residues" evidence="1">
    <location>
        <begin position="27"/>
        <end position="45"/>
    </location>
</feature>
<feature type="region of interest" description="Disordered" evidence="1">
    <location>
        <begin position="123"/>
        <end position="159"/>
    </location>
</feature>
<evidence type="ECO:0000313" key="3">
    <source>
        <dbReference type="Proteomes" id="UP000823775"/>
    </source>
</evidence>
<sequence>METGGAGACVFAKDQYDQLLQFLSRNKSSNSTHENAGANTAGTSDLQDDIGSLIDNELQSDRGETGPTFSLLEDESEYVCDGSVNPSRGESNLGHANVAPDVRVLSDEVDENTKQKGKEKIAEHCSGDENASKKRKYVADTPNPPCESIPQTTSETVRQNPHELVGGESDMKTKVLDMSYFHLVETGDFNGYPWGIDVFMQHLNRAPTSLR</sequence>
<proteinExistence type="predicted"/>
<dbReference type="Proteomes" id="UP000823775">
    <property type="component" value="Unassembled WGS sequence"/>
</dbReference>
<reference evidence="2 3" key="1">
    <citation type="journal article" date="2021" name="BMC Genomics">
        <title>Datura genome reveals duplications of psychoactive alkaloid biosynthetic genes and high mutation rate following tissue culture.</title>
        <authorList>
            <person name="Rajewski A."/>
            <person name="Carter-House D."/>
            <person name="Stajich J."/>
            <person name="Litt A."/>
        </authorList>
    </citation>
    <scope>NUCLEOTIDE SEQUENCE [LARGE SCALE GENOMIC DNA]</scope>
    <source>
        <strain evidence="2">AR-01</strain>
    </source>
</reference>
<feature type="compositionally biased region" description="Basic and acidic residues" evidence="1">
    <location>
        <begin position="123"/>
        <end position="132"/>
    </location>
</feature>
<evidence type="ECO:0000313" key="2">
    <source>
        <dbReference type="EMBL" id="MCD7462013.1"/>
    </source>
</evidence>
<keyword evidence="3" id="KW-1185">Reference proteome</keyword>
<dbReference type="EMBL" id="JACEIK010000770">
    <property type="protein sequence ID" value="MCD7462013.1"/>
    <property type="molecule type" value="Genomic_DNA"/>
</dbReference>
<accession>A0ABS8ST60</accession>
<protein>
    <submittedName>
        <fullName evidence="2">Uncharacterized protein</fullName>
    </submittedName>
</protein>
<evidence type="ECO:0000256" key="1">
    <source>
        <dbReference type="SAM" id="MobiDB-lite"/>
    </source>
</evidence>
<organism evidence="2 3">
    <name type="scientific">Datura stramonium</name>
    <name type="common">Jimsonweed</name>
    <name type="synonym">Common thornapple</name>
    <dbReference type="NCBI Taxonomy" id="4076"/>
    <lineage>
        <taxon>Eukaryota</taxon>
        <taxon>Viridiplantae</taxon>
        <taxon>Streptophyta</taxon>
        <taxon>Embryophyta</taxon>
        <taxon>Tracheophyta</taxon>
        <taxon>Spermatophyta</taxon>
        <taxon>Magnoliopsida</taxon>
        <taxon>eudicotyledons</taxon>
        <taxon>Gunneridae</taxon>
        <taxon>Pentapetalae</taxon>
        <taxon>asterids</taxon>
        <taxon>lamiids</taxon>
        <taxon>Solanales</taxon>
        <taxon>Solanaceae</taxon>
        <taxon>Solanoideae</taxon>
        <taxon>Datureae</taxon>
        <taxon>Datura</taxon>
    </lineage>
</organism>
<comment type="caution">
    <text evidence="2">The sequence shown here is derived from an EMBL/GenBank/DDBJ whole genome shotgun (WGS) entry which is preliminary data.</text>
</comment>
<feature type="region of interest" description="Disordered" evidence="1">
    <location>
        <begin position="27"/>
        <end position="48"/>
    </location>
</feature>
<name>A0ABS8ST60_DATST</name>
<feature type="compositionally biased region" description="Polar residues" evidence="1">
    <location>
        <begin position="149"/>
        <end position="159"/>
    </location>
</feature>
<gene>
    <name evidence="2" type="ORF">HAX54_047580</name>
</gene>